<dbReference type="GO" id="GO:0005739">
    <property type="term" value="C:mitochondrion"/>
    <property type="evidence" value="ECO:0007669"/>
    <property type="project" value="TreeGrafter"/>
</dbReference>
<dbReference type="Pfam" id="PF10431">
    <property type="entry name" value="ClpB_D2-small"/>
    <property type="match status" value="1"/>
</dbReference>
<evidence type="ECO:0000259" key="5">
    <source>
        <dbReference type="SMART" id="SM01086"/>
    </source>
</evidence>
<evidence type="ECO:0000313" key="7">
    <source>
        <dbReference type="Proteomes" id="UP001174909"/>
    </source>
</evidence>
<dbReference type="InterPro" id="IPR027417">
    <property type="entry name" value="P-loop_NTPase"/>
</dbReference>
<proteinExistence type="predicted"/>
<dbReference type="PROSITE" id="PS50088">
    <property type="entry name" value="ANK_REPEAT"/>
    <property type="match status" value="2"/>
</dbReference>
<dbReference type="EMBL" id="CASHTH010003108">
    <property type="protein sequence ID" value="CAI8040392.1"/>
    <property type="molecule type" value="Genomic_DNA"/>
</dbReference>
<gene>
    <name evidence="6" type="ORF">GBAR_LOCUS22519</name>
</gene>
<dbReference type="GO" id="GO:0016887">
    <property type="term" value="F:ATP hydrolysis activity"/>
    <property type="evidence" value="ECO:0007669"/>
    <property type="project" value="InterPro"/>
</dbReference>
<dbReference type="SUPFAM" id="SSF48403">
    <property type="entry name" value="Ankyrin repeat"/>
    <property type="match status" value="1"/>
</dbReference>
<evidence type="ECO:0000256" key="3">
    <source>
        <dbReference type="PROSITE-ProRule" id="PRU00023"/>
    </source>
</evidence>
<sequence length="648" mass="72244">MDVAGRKMLCRSLALYLAARPANPGLHLGLARCSIHPPRCRGSATLLQKADPLIQRYRTRLANSFAVCTCSVARLPLNRSLNRLLSFSGGYKEDDRGGGSEGGVVMVLGAGLLLCAAGIEDREREFVIAAKDGDLDALQRLMEGGVDVNSRHPLGWNAVHSAVINRQHGVVEFLLRKGADVNAEDEFSSARRMASRLRISPARVAAVRDHEFSSYINHFVSYSGFTPLHYAVISDDIAIIRLLLSHGADPTVEDRRGLTPVDYCTNEDVRILLKDHAAQVESRRLEAQLEERKRFPLEQRLRERIVGQDGAITTTAAAIRRRELGWADDDHPLVFLFLGSSGIGKTELAKQIAHYMHKDNSKGFIRLDMSEYQEKHEVAKLIGSPPGYVGHDQGGQLTERLRECPAAVVLFDEVDKAHPDVLTTLLQLFDEGRLTDGQGKTVHCKQAIFVMTSNLASDEIASHALQLRREAAQAAQDYHHSQTEPEEHIEISRDFKERVVEPILKSHFKRDEFLGRINEMVYFLPFSRSELNQLVEKELRTWQTRAEKRHSIQLSWDREVLDILADGYNVKYGARSIQHEVERRVVNQLASAFEQGMITRGSCVRLAAGGGEGDGVSVKLVVTEKDSTTGRKVDVGPVLFPLSTLYIV</sequence>
<comment type="caution">
    <text evidence="6">The sequence shown here is derived from an EMBL/GenBank/DDBJ whole genome shotgun (WGS) entry which is preliminary data.</text>
</comment>
<dbReference type="Pfam" id="PF07724">
    <property type="entry name" value="AAA_2"/>
    <property type="match status" value="1"/>
</dbReference>
<keyword evidence="1" id="KW-0547">Nucleotide-binding</keyword>
<dbReference type="GO" id="GO:0005524">
    <property type="term" value="F:ATP binding"/>
    <property type="evidence" value="ECO:0007669"/>
    <property type="project" value="UniProtKB-KW"/>
</dbReference>
<dbReference type="InterPro" id="IPR019489">
    <property type="entry name" value="Clp_ATPase_C"/>
</dbReference>
<feature type="domain" description="Clp ATPase C-terminal" evidence="5">
    <location>
        <begin position="526"/>
        <end position="622"/>
    </location>
</feature>
<dbReference type="InterPro" id="IPR036770">
    <property type="entry name" value="Ankyrin_rpt-contain_sf"/>
</dbReference>
<evidence type="ECO:0000256" key="1">
    <source>
        <dbReference type="ARBA" id="ARBA00022741"/>
    </source>
</evidence>
<feature type="repeat" description="ANK" evidence="3">
    <location>
        <begin position="223"/>
        <end position="255"/>
    </location>
</feature>
<evidence type="ECO:0000313" key="6">
    <source>
        <dbReference type="EMBL" id="CAI8040392.1"/>
    </source>
</evidence>
<dbReference type="Gene3D" id="1.25.40.20">
    <property type="entry name" value="Ankyrin repeat-containing domain"/>
    <property type="match status" value="1"/>
</dbReference>
<reference evidence="6" key="1">
    <citation type="submission" date="2023-03" db="EMBL/GenBank/DDBJ databases">
        <authorList>
            <person name="Steffen K."/>
            <person name="Cardenas P."/>
        </authorList>
    </citation>
    <scope>NUCLEOTIDE SEQUENCE</scope>
</reference>
<dbReference type="InterPro" id="IPR001270">
    <property type="entry name" value="ClpA/B"/>
</dbReference>
<dbReference type="Gene3D" id="1.10.8.60">
    <property type="match status" value="1"/>
</dbReference>
<name>A0AA35X7D4_GEOBA</name>
<dbReference type="PROSITE" id="PS50297">
    <property type="entry name" value="ANK_REP_REGION"/>
    <property type="match status" value="2"/>
</dbReference>
<dbReference type="SMART" id="SM00382">
    <property type="entry name" value="AAA"/>
    <property type="match status" value="1"/>
</dbReference>
<organism evidence="6 7">
    <name type="scientific">Geodia barretti</name>
    <name type="common">Barrett's horny sponge</name>
    <dbReference type="NCBI Taxonomy" id="519541"/>
    <lineage>
        <taxon>Eukaryota</taxon>
        <taxon>Metazoa</taxon>
        <taxon>Porifera</taxon>
        <taxon>Demospongiae</taxon>
        <taxon>Heteroscleromorpha</taxon>
        <taxon>Tetractinellida</taxon>
        <taxon>Astrophorina</taxon>
        <taxon>Geodiidae</taxon>
        <taxon>Geodia</taxon>
    </lineage>
</organism>
<protein>
    <submittedName>
        <fullName evidence="6">Caseinolytic peptidase B protein homolog</fullName>
    </submittedName>
</protein>
<dbReference type="Pfam" id="PF00023">
    <property type="entry name" value="Ank"/>
    <property type="match status" value="1"/>
</dbReference>
<dbReference type="InterPro" id="IPR002110">
    <property type="entry name" value="Ankyrin_rpt"/>
</dbReference>
<dbReference type="InterPro" id="IPR050130">
    <property type="entry name" value="ClpA_ClpB"/>
</dbReference>
<keyword evidence="7" id="KW-1185">Reference proteome</keyword>
<keyword evidence="3" id="KW-0040">ANK repeat</keyword>
<dbReference type="InterPro" id="IPR003959">
    <property type="entry name" value="ATPase_AAA_core"/>
</dbReference>
<feature type="domain" description="AAA+ ATPase" evidence="4">
    <location>
        <begin position="331"/>
        <end position="471"/>
    </location>
</feature>
<dbReference type="AlphaFoldDB" id="A0AA35X7D4"/>
<feature type="repeat" description="ANK" evidence="3">
    <location>
        <begin position="154"/>
        <end position="186"/>
    </location>
</feature>
<dbReference type="PANTHER" id="PTHR11638">
    <property type="entry name" value="ATP-DEPENDENT CLP PROTEASE"/>
    <property type="match status" value="1"/>
</dbReference>
<dbReference type="InterPro" id="IPR003593">
    <property type="entry name" value="AAA+_ATPase"/>
</dbReference>
<dbReference type="SUPFAM" id="SSF52540">
    <property type="entry name" value="P-loop containing nucleoside triphosphate hydrolases"/>
    <property type="match status" value="1"/>
</dbReference>
<evidence type="ECO:0000256" key="2">
    <source>
        <dbReference type="ARBA" id="ARBA00022840"/>
    </source>
</evidence>
<dbReference type="SMART" id="SM01086">
    <property type="entry name" value="ClpB_D2-small"/>
    <property type="match status" value="1"/>
</dbReference>
<keyword evidence="2" id="KW-0067">ATP-binding</keyword>
<dbReference type="Pfam" id="PF12796">
    <property type="entry name" value="Ank_2"/>
    <property type="match status" value="1"/>
</dbReference>
<accession>A0AA35X7D4</accession>
<dbReference type="PANTHER" id="PTHR11638:SF93">
    <property type="entry name" value="MITOCHONDRIAL DISAGGREGASE"/>
    <property type="match status" value="1"/>
</dbReference>
<dbReference type="GO" id="GO:0034605">
    <property type="term" value="P:cellular response to heat"/>
    <property type="evidence" value="ECO:0007669"/>
    <property type="project" value="TreeGrafter"/>
</dbReference>
<dbReference type="Proteomes" id="UP001174909">
    <property type="component" value="Unassembled WGS sequence"/>
</dbReference>
<dbReference type="SMART" id="SM00248">
    <property type="entry name" value="ANK"/>
    <property type="match status" value="3"/>
</dbReference>
<dbReference type="CDD" id="cd19499">
    <property type="entry name" value="RecA-like_ClpB_Hsp104-like"/>
    <property type="match status" value="1"/>
</dbReference>
<dbReference type="Gene3D" id="3.40.50.300">
    <property type="entry name" value="P-loop containing nucleotide triphosphate hydrolases"/>
    <property type="match status" value="1"/>
</dbReference>
<dbReference type="PRINTS" id="PR00300">
    <property type="entry name" value="CLPPROTEASEA"/>
</dbReference>
<evidence type="ECO:0000259" key="4">
    <source>
        <dbReference type="SMART" id="SM00382"/>
    </source>
</evidence>